<dbReference type="AlphaFoldDB" id="A0A917FL90"/>
<evidence type="ECO:0000259" key="1">
    <source>
        <dbReference type="PROSITE" id="PS51746"/>
    </source>
</evidence>
<organism evidence="2 3">
    <name type="scientific">Azorhizobium oxalatiphilum</name>
    <dbReference type="NCBI Taxonomy" id="980631"/>
    <lineage>
        <taxon>Bacteria</taxon>
        <taxon>Pseudomonadati</taxon>
        <taxon>Pseudomonadota</taxon>
        <taxon>Alphaproteobacteria</taxon>
        <taxon>Hyphomicrobiales</taxon>
        <taxon>Xanthobacteraceae</taxon>
        <taxon>Azorhizobium</taxon>
    </lineage>
</organism>
<sequence length="274" mass="29503">MTDEIPPPRGATGRLDGCEIRHASLVTPLFIAHAASVQGDRHIREGEPCEDVFLMGGADRWLFAVVCDGAGSAPHAIFGARTVAAHLVDELKDQVEEISLEAPQRVEEMVRGAIRAAREHCLLHGPSDDLTDYLSTVVLLALSPEGGLVFHIGDGLAVALTLTEEGPLSTAVSPPENGEYANITYFFSEPDWQRHLRVTTISRCDAVLLMSDGVTAFASPRGDGVRPSFAQYILDDIFTGDEPGGLALARVLVDARARARSADDKTLLAVRVRR</sequence>
<proteinExistence type="predicted"/>
<reference evidence="2" key="1">
    <citation type="journal article" date="2014" name="Int. J. Syst. Evol. Microbiol.">
        <title>Complete genome sequence of Corynebacterium casei LMG S-19264T (=DSM 44701T), isolated from a smear-ripened cheese.</title>
        <authorList>
            <consortium name="US DOE Joint Genome Institute (JGI-PGF)"/>
            <person name="Walter F."/>
            <person name="Albersmeier A."/>
            <person name="Kalinowski J."/>
            <person name="Ruckert C."/>
        </authorList>
    </citation>
    <scope>NUCLEOTIDE SEQUENCE</scope>
    <source>
        <strain evidence="2">CCM 7897</strain>
    </source>
</reference>
<protein>
    <recommendedName>
        <fullName evidence="1">PPM-type phosphatase domain-containing protein</fullName>
    </recommendedName>
</protein>
<keyword evidence="3" id="KW-1185">Reference proteome</keyword>
<evidence type="ECO:0000313" key="3">
    <source>
        <dbReference type="Proteomes" id="UP000606044"/>
    </source>
</evidence>
<dbReference type="PROSITE" id="PS51746">
    <property type="entry name" value="PPM_2"/>
    <property type="match status" value="1"/>
</dbReference>
<accession>A0A917FL90</accession>
<dbReference type="EMBL" id="BMCT01000012">
    <property type="protein sequence ID" value="GGF87154.1"/>
    <property type="molecule type" value="Genomic_DNA"/>
</dbReference>
<feature type="domain" description="PPM-type phosphatase" evidence="1">
    <location>
        <begin position="31"/>
        <end position="272"/>
    </location>
</feature>
<comment type="caution">
    <text evidence="2">The sequence shown here is derived from an EMBL/GenBank/DDBJ whole genome shotgun (WGS) entry which is preliminary data.</text>
</comment>
<reference evidence="2" key="2">
    <citation type="submission" date="2020-09" db="EMBL/GenBank/DDBJ databases">
        <authorList>
            <person name="Sun Q."/>
            <person name="Sedlacek I."/>
        </authorList>
    </citation>
    <scope>NUCLEOTIDE SEQUENCE</scope>
    <source>
        <strain evidence="2">CCM 7897</strain>
    </source>
</reference>
<gene>
    <name evidence="2" type="ORF">GCM10007301_53770</name>
</gene>
<evidence type="ECO:0000313" key="2">
    <source>
        <dbReference type="EMBL" id="GGF87154.1"/>
    </source>
</evidence>
<dbReference type="Pfam" id="PF13672">
    <property type="entry name" value="PP2C_2"/>
    <property type="match status" value="1"/>
</dbReference>
<dbReference type="Gene3D" id="3.60.40.10">
    <property type="entry name" value="PPM-type phosphatase domain"/>
    <property type="match status" value="1"/>
</dbReference>
<dbReference type="RefSeq" id="WP_188583964.1">
    <property type="nucleotide sequence ID" value="NZ_BMCT01000012.1"/>
</dbReference>
<dbReference type="Proteomes" id="UP000606044">
    <property type="component" value="Unassembled WGS sequence"/>
</dbReference>
<dbReference type="InterPro" id="IPR001932">
    <property type="entry name" value="PPM-type_phosphatase-like_dom"/>
</dbReference>
<dbReference type="InterPro" id="IPR036457">
    <property type="entry name" value="PPM-type-like_dom_sf"/>
</dbReference>
<dbReference type="SUPFAM" id="SSF81606">
    <property type="entry name" value="PP2C-like"/>
    <property type="match status" value="1"/>
</dbReference>
<name>A0A917FL90_9HYPH</name>